<gene>
    <name evidence="1" type="ORF">SCLTRI_LOCUS5243</name>
</gene>
<sequence>MYPSSHYEAYMTPRDDMDTHRRKKYKLSFYDVFPDSGPGAVLLCAINLGRSQLITPQSVRCLRYTRTFQYAID</sequence>
<reference evidence="1" key="1">
    <citation type="submission" date="2020-10" db="EMBL/GenBank/DDBJ databases">
        <authorList>
            <person name="Kusch S."/>
        </authorList>
    </citation>
    <scope>NUCLEOTIDE SEQUENCE</scope>
    <source>
        <strain evidence="1">SwB9</strain>
    </source>
</reference>
<comment type="caution">
    <text evidence="1">The sequence shown here is derived from an EMBL/GenBank/DDBJ whole genome shotgun (WGS) entry which is preliminary data.</text>
</comment>
<proteinExistence type="predicted"/>
<dbReference type="Proteomes" id="UP000624404">
    <property type="component" value="Unassembled WGS sequence"/>
</dbReference>
<name>A0A8H2VV39_9HELO</name>
<keyword evidence="2" id="KW-1185">Reference proteome</keyword>
<dbReference type="AlphaFoldDB" id="A0A8H2VV39"/>
<dbReference type="EMBL" id="CAJHIA010000015">
    <property type="protein sequence ID" value="CAD6445452.1"/>
    <property type="molecule type" value="Genomic_DNA"/>
</dbReference>
<evidence type="ECO:0000313" key="1">
    <source>
        <dbReference type="EMBL" id="CAD6445452.1"/>
    </source>
</evidence>
<protein>
    <submittedName>
        <fullName evidence="1">450ffccc-04a6-46dc-8df4-33f581831e86</fullName>
    </submittedName>
</protein>
<accession>A0A8H2VV39</accession>
<organism evidence="1 2">
    <name type="scientific">Sclerotinia trifoliorum</name>
    <dbReference type="NCBI Taxonomy" id="28548"/>
    <lineage>
        <taxon>Eukaryota</taxon>
        <taxon>Fungi</taxon>
        <taxon>Dikarya</taxon>
        <taxon>Ascomycota</taxon>
        <taxon>Pezizomycotina</taxon>
        <taxon>Leotiomycetes</taxon>
        <taxon>Helotiales</taxon>
        <taxon>Sclerotiniaceae</taxon>
        <taxon>Sclerotinia</taxon>
    </lineage>
</organism>
<evidence type="ECO:0000313" key="2">
    <source>
        <dbReference type="Proteomes" id="UP000624404"/>
    </source>
</evidence>